<dbReference type="PROSITE" id="PS50943">
    <property type="entry name" value="HTH_CROC1"/>
    <property type="match status" value="1"/>
</dbReference>
<gene>
    <name evidence="3" type="ORF">PRI8871_00643</name>
</gene>
<keyword evidence="1" id="KW-0238">DNA-binding</keyword>
<dbReference type="InterPro" id="IPR010982">
    <property type="entry name" value="Lambda_DNA-bd_dom_sf"/>
</dbReference>
<accession>A0A2R8AQE6</accession>
<dbReference type="Proteomes" id="UP000244904">
    <property type="component" value="Unassembled WGS sequence"/>
</dbReference>
<evidence type="ECO:0000259" key="2">
    <source>
        <dbReference type="PROSITE" id="PS50943"/>
    </source>
</evidence>
<evidence type="ECO:0000313" key="3">
    <source>
        <dbReference type="EMBL" id="SPF78054.1"/>
    </source>
</evidence>
<proteinExistence type="predicted"/>
<keyword evidence="4" id="KW-1185">Reference proteome</keyword>
<name>A0A2R8AQE6_9RHOB</name>
<dbReference type="EMBL" id="OMOJ01000001">
    <property type="protein sequence ID" value="SPF78054.1"/>
    <property type="molecule type" value="Genomic_DNA"/>
</dbReference>
<dbReference type="Gene3D" id="1.10.260.40">
    <property type="entry name" value="lambda repressor-like DNA-binding domains"/>
    <property type="match status" value="1"/>
</dbReference>
<reference evidence="4" key="1">
    <citation type="submission" date="2018-03" db="EMBL/GenBank/DDBJ databases">
        <authorList>
            <person name="Rodrigo-Torres L."/>
            <person name="Arahal R. D."/>
            <person name="Lucena T."/>
        </authorList>
    </citation>
    <scope>NUCLEOTIDE SEQUENCE [LARGE SCALE GENOMIC DNA]</scope>
    <source>
        <strain evidence="4">CECT 8871</strain>
    </source>
</reference>
<dbReference type="GO" id="GO:0003677">
    <property type="term" value="F:DNA binding"/>
    <property type="evidence" value="ECO:0007669"/>
    <property type="project" value="UniProtKB-KW"/>
</dbReference>
<dbReference type="PANTHER" id="PTHR46558">
    <property type="entry name" value="TRACRIPTIONAL REGULATORY PROTEIN-RELATED-RELATED"/>
    <property type="match status" value="1"/>
</dbReference>
<dbReference type="PANTHER" id="PTHR46558:SF11">
    <property type="entry name" value="HTH-TYPE TRANSCRIPTIONAL REGULATOR XRE"/>
    <property type="match status" value="1"/>
</dbReference>
<dbReference type="OrthoDB" id="5659783at2"/>
<dbReference type="Pfam" id="PF01381">
    <property type="entry name" value="HTH_3"/>
    <property type="match status" value="1"/>
</dbReference>
<dbReference type="SMART" id="SM00530">
    <property type="entry name" value="HTH_XRE"/>
    <property type="match status" value="1"/>
</dbReference>
<dbReference type="CDD" id="cd00093">
    <property type="entry name" value="HTH_XRE"/>
    <property type="match status" value="1"/>
</dbReference>
<dbReference type="SUPFAM" id="SSF47413">
    <property type="entry name" value="lambda repressor-like DNA-binding domains"/>
    <property type="match status" value="1"/>
</dbReference>
<feature type="domain" description="HTH cro/C1-type" evidence="2">
    <location>
        <begin position="20"/>
        <end position="74"/>
    </location>
</feature>
<organism evidence="3 4">
    <name type="scientific">Pseudoprimorskyibacter insulae</name>
    <dbReference type="NCBI Taxonomy" id="1695997"/>
    <lineage>
        <taxon>Bacteria</taxon>
        <taxon>Pseudomonadati</taxon>
        <taxon>Pseudomonadota</taxon>
        <taxon>Alphaproteobacteria</taxon>
        <taxon>Rhodobacterales</taxon>
        <taxon>Paracoccaceae</taxon>
        <taxon>Pseudoprimorskyibacter</taxon>
    </lineage>
</organism>
<dbReference type="AlphaFoldDB" id="A0A2R8AQE6"/>
<protein>
    <recommendedName>
        <fullName evidence="2">HTH cro/C1-type domain-containing protein</fullName>
    </recommendedName>
</protein>
<evidence type="ECO:0000256" key="1">
    <source>
        <dbReference type="ARBA" id="ARBA00023125"/>
    </source>
</evidence>
<sequence>MNSDGSDWFSPEAATFGDRLAAARDAASMTQAQLAKRLGVKAATIRSWENDLSEPRANHLSTIAGLLNVSIMWLINGEGEGLDAPDDAGALTPDVLEILSEIRDLRAQFRASAEKLGRLEKALRMKLKDQVE</sequence>
<evidence type="ECO:0000313" key="4">
    <source>
        <dbReference type="Proteomes" id="UP000244904"/>
    </source>
</evidence>
<dbReference type="InterPro" id="IPR001387">
    <property type="entry name" value="Cro/C1-type_HTH"/>
</dbReference>